<comment type="caution">
    <text evidence="11">The sequence shown here is derived from an EMBL/GenBank/DDBJ whole genome shotgun (WGS) entry which is preliminary data.</text>
</comment>
<dbReference type="EMBL" id="MTYJ01000359">
    <property type="protein sequence ID" value="OWA53949.1"/>
    <property type="molecule type" value="Genomic_DNA"/>
</dbReference>
<keyword evidence="8" id="KW-0807">Transducer</keyword>
<evidence type="ECO:0000256" key="3">
    <source>
        <dbReference type="ARBA" id="ARBA00022692"/>
    </source>
</evidence>
<protein>
    <recommendedName>
        <fullName evidence="10">G-protein coupled receptors family 1 profile domain-containing protein</fullName>
    </recommendedName>
</protein>
<evidence type="ECO:0000256" key="2">
    <source>
        <dbReference type="ARBA" id="ARBA00022475"/>
    </source>
</evidence>
<dbReference type="Proteomes" id="UP000192578">
    <property type="component" value="Unassembled WGS sequence"/>
</dbReference>
<keyword evidence="7" id="KW-0675">Receptor</keyword>
<evidence type="ECO:0000256" key="9">
    <source>
        <dbReference type="SAM" id="Phobius"/>
    </source>
</evidence>
<proteinExistence type="predicted"/>
<sequence>MPEALVNNTFFICNLTLENATFLNVTSPSVNFHWSPMAVFNTSNLCIGLLGNSLLLILLVTDNRLRTPFNLYVIGLACANLLSLTYIPFTILSNLTGEVWIAGEAACSYFLYLNWVECSTIYYHHLLVAVNRVWAIIHPVSYRTRHTKRLAQCLIVVVWAFTHAIMLPFWALDTLFHRRTIAQNGFACLANDREQYAYSVVAQVILYLLPIFVQILVFPVVYFARKARTMQRAMVAPVDAEPQRASLPCSQSIGTVQSTVAVTEASRSLNREQSTRPIAPGAVRARRKNRSGLVLLALMSLCALVSWAPITYWSFVGTLSQDLVLPEHAWDIFMALAAIQASADPIIFLFSLGKLRDAVWRLAHRFIDRFRPQ</sequence>
<feature type="transmembrane region" description="Helical" evidence="9">
    <location>
        <begin position="332"/>
        <end position="352"/>
    </location>
</feature>
<keyword evidence="4 9" id="KW-1133">Transmembrane helix</keyword>
<keyword evidence="5" id="KW-0297">G-protein coupled receptor</keyword>
<comment type="subcellular location">
    <subcellularLocation>
        <location evidence="1">Cell membrane</location>
        <topology evidence="1">Multi-pass membrane protein</topology>
    </subcellularLocation>
</comment>
<dbReference type="Gene3D" id="1.20.1070.10">
    <property type="entry name" value="Rhodopsin 7-helix transmembrane proteins"/>
    <property type="match status" value="1"/>
</dbReference>
<dbReference type="InterPro" id="IPR000276">
    <property type="entry name" value="GPCR_Rhodpsn"/>
</dbReference>
<evidence type="ECO:0000256" key="1">
    <source>
        <dbReference type="ARBA" id="ARBA00004651"/>
    </source>
</evidence>
<dbReference type="GO" id="GO:0004930">
    <property type="term" value="F:G protein-coupled receptor activity"/>
    <property type="evidence" value="ECO:0007669"/>
    <property type="project" value="UniProtKB-KW"/>
</dbReference>
<keyword evidence="12" id="KW-1185">Reference proteome</keyword>
<evidence type="ECO:0000256" key="6">
    <source>
        <dbReference type="ARBA" id="ARBA00023136"/>
    </source>
</evidence>
<evidence type="ECO:0000256" key="7">
    <source>
        <dbReference type="ARBA" id="ARBA00023170"/>
    </source>
</evidence>
<feature type="transmembrane region" description="Helical" evidence="9">
    <location>
        <begin position="204"/>
        <end position="224"/>
    </location>
</feature>
<name>A0A9X6NQ52_HYPEX</name>
<keyword evidence="3 9" id="KW-0812">Transmembrane</keyword>
<dbReference type="InterPro" id="IPR017452">
    <property type="entry name" value="GPCR_Rhodpsn_7TM"/>
</dbReference>
<evidence type="ECO:0000256" key="8">
    <source>
        <dbReference type="ARBA" id="ARBA00023224"/>
    </source>
</evidence>
<feature type="transmembrane region" description="Helical" evidence="9">
    <location>
        <begin position="38"/>
        <end position="59"/>
    </location>
</feature>
<feature type="transmembrane region" description="Helical" evidence="9">
    <location>
        <begin position="293"/>
        <end position="312"/>
    </location>
</feature>
<dbReference type="AlphaFoldDB" id="A0A9X6NQ52"/>
<gene>
    <name evidence="11" type="ORF">BV898_18373</name>
</gene>
<dbReference type="SUPFAM" id="SSF81321">
    <property type="entry name" value="Family A G protein-coupled receptor-like"/>
    <property type="match status" value="1"/>
</dbReference>
<dbReference type="PANTHER" id="PTHR24248">
    <property type="entry name" value="ADRENERGIC RECEPTOR-RELATED G-PROTEIN COUPLED RECEPTOR"/>
    <property type="match status" value="1"/>
</dbReference>
<dbReference type="CDD" id="cd00637">
    <property type="entry name" value="7tm_classA_rhodopsin-like"/>
    <property type="match status" value="1"/>
</dbReference>
<dbReference type="PROSITE" id="PS50262">
    <property type="entry name" value="G_PROTEIN_RECEP_F1_2"/>
    <property type="match status" value="1"/>
</dbReference>
<feature type="domain" description="G-protein coupled receptors family 1 profile" evidence="10">
    <location>
        <begin position="51"/>
        <end position="348"/>
    </location>
</feature>
<organism evidence="11 12">
    <name type="scientific">Hypsibius exemplaris</name>
    <name type="common">Freshwater tardigrade</name>
    <dbReference type="NCBI Taxonomy" id="2072580"/>
    <lineage>
        <taxon>Eukaryota</taxon>
        <taxon>Metazoa</taxon>
        <taxon>Ecdysozoa</taxon>
        <taxon>Tardigrada</taxon>
        <taxon>Eutardigrada</taxon>
        <taxon>Parachela</taxon>
        <taxon>Hypsibioidea</taxon>
        <taxon>Hypsibiidae</taxon>
        <taxon>Hypsibius</taxon>
    </lineage>
</organism>
<reference evidence="12" key="1">
    <citation type="submission" date="2017-01" db="EMBL/GenBank/DDBJ databases">
        <title>Comparative genomics of anhydrobiosis in the tardigrade Hypsibius dujardini.</title>
        <authorList>
            <person name="Yoshida Y."/>
            <person name="Koutsovoulos G."/>
            <person name="Laetsch D."/>
            <person name="Stevens L."/>
            <person name="Kumar S."/>
            <person name="Horikawa D."/>
            <person name="Ishino K."/>
            <person name="Komine S."/>
            <person name="Tomita M."/>
            <person name="Blaxter M."/>
            <person name="Arakawa K."/>
        </authorList>
    </citation>
    <scope>NUCLEOTIDE SEQUENCE [LARGE SCALE GENOMIC DNA]</scope>
    <source>
        <strain evidence="12">Z151</strain>
    </source>
</reference>
<evidence type="ECO:0000313" key="12">
    <source>
        <dbReference type="Proteomes" id="UP000192578"/>
    </source>
</evidence>
<dbReference type="PRINTS" id="PR00237">
    <property type="entry name" value="GPCRRHODOPSN"/>
</dbReference>
<keyword evidence="2" id="KW-1003">Cell membrane</keyword>
<accession>A0A9X6NQ52</accession>
<feature type="transmembrane region" description="Helical" evidence="9">
    <location>
        <begin position="109"/>
        <end position="130"/>
    </location>
</feature>
<keyword evidence="6 9" id="KW-0472">Membrane</keyword>
<evidence type="ECO:0000259" key="10">
    <source>
        <dbReference type="PROSITE" id="PS50262"/>
    </source>
</evidence>
<evidence type="ECO:0000256" key="5">
    <source>
        <dbReference type="ARBA" id="ARBA00023040"/>
    </source>
</evidence>
<dbReference type="GO" id="GO:0005886">
    <property type="term" value="C:plasma membrane"/>
    <property type="evidence" value="ECO:0007669"/>
    <property type="project" value="UniProtKB-SubCell"/>
</dbReference>
<feature type="transmembrane region" description="Helical" evidence="9">
    <location>
        <begin position="150"/>
        <end position="171"/>
    </location>
</feature>
<dbReference type="OrthoDB" id="8881832at2759"/>
<evidence type="ECO:0000256" key="4">
    <source>
        <dbReference type="ARBA" id="ARBA00022989"/>
    </source>
</evidence>
<evidence type="ECO:0000313" key="11">
    <source>
        <dbReference type="EMBL" id="OWA53949.1"/>
    </source>
</evidence>
<feature type="transmembrane region" description="Helical" evidence="9">
    <location>
        <begin position="71"/>
        <end position="89"/>
    </location>
</feature>
<dbReference type="Pfam" id="PF00001">
    <property type="entry name" value="7tm_1"/>
    <property type="match status" value="1"/>
</dbReference>